<dbReference type="Pfam" id="PF00249">
    <property type="entry name" value="Myb_DNA-binding"/>
    <property type="match status" value="1"/>
</dbReference>
<keyword evidence="1" id="KW-0805">Transcription regulation</keyword>
<feature type="domain" description="HTH myb-type" evidence="8">
    <location>
        <begin position="65"/>
        <end position="119"/>
    </location>
</feature>
<dbReference type="PROSITE" id="PS51294">
    <property type="entry name" value="HTH_MYB"/>
    <property type="match status" value="1"/>
</dbReference>
<feature type="compositionally biased region" description="Pro residues" evidence="5">
    <location>
        <begin position="189"/>
        <end position="201"/>
    </location>
</feature>
<dbReference type="InterPro" id="IPR017884">
    <property type="entry name" value="SANT_dom"/>
</dbReference>
<keyword evidence="3" id="KW-0804">Transcription</keyword>
<evidence type="ECO:0000259" key="8">
    <source>
        <dbReference type="PROSITE" id="PS51294"/>
    </source>
</evidence>
<evidence type="ECO:0000256" key="3">
    <source>
        <dbReference type="ARBA" id="ARBA00023163"/>
    </source>
</evidence>
<dbReference type="CDD" id="cd00167">
    <property type="entry name" value="SANT"/>
    <property type="match status" value="1"/>
</dbReference>
<protein>
    <submittedName>
        <fullName evidence="9">Uncharacterized protein</fullName>
    </submittedName>
</protein>
<evidence type="ECO:0000259" key="6">
    <source>
        <dbReference type="PROSITE" id="PS50090"/>
    </source>
</evidence>
<dbReference type="EMBL" id="SDOX01000101">
    <property type="protein sequence ID" value="TFJ82517.1"/>
    <property type="molecule type" value="Genomic_DNA"/>
</dbReference>
<dbReference type="InterPro" id="IPR017930">
    <property type="entry name" value="Myb_dom"/>
</dbReference>
<dbReference type="AlphaFoldDB" id="A0A4D9CWL5"/>
<evidence type="ECO:0000256" key="5">
    <source>
        <dbReference type="SAM" id="MobiDB-lite"/>
    </source>
</evidence>
<keyword evidence="10" id="KW-1185">Reference proteome</keyword>
<dbReference type="SUPFAM" id="SSF46689">
    <property type="entry name" value="Homeodomain-like"/>
    <property type="match status" value="1"/>
</dbReference>
<keyword evidence="4" id="KW-0539">Nucleus</keyword>
<dbReference type="PROSITE" id="PS51293">
    <property type="entry name" value="SANT"/>
    <property type="match status" value="1"/>
</dbReference>
<dbReference type="OrthoDB" id="118550at2759"/>
<dbReference type="PROSITE" id="PS50090">
    <property type="entry name" value="MYB_LIKE"/>
    <property type="match status" value="1"/>
</dbReference>
<gene>
    <name evidence="9" type="ORF">NSK_006195</name>
</gene>
<evidence type="ECO:0000256" key="1">
    <source>
        <dbReference type="ARBA" id="ARBA00023015"/>
    </source>
</evidence>
<evidence type="ECO:0000313" key="9">
    <source>
        <dbReference type="EMBL" id="TFJ82517.1"/>
    </source>
</evidence>
<sequence>MDWPRPDEALFRAASVHGRHHDENGNSKSRAPNPRIVKLYDAHFSSYEANVSLDPTAPVWGAKTGKELHNGRWTSQEHLRFLQGLEAYGKDWKKIQGVVGTRSGRQVRSHGQKYFQRFEAVKMSGQIGDNDFHVIMDGKKTFGRNRPESIGTHPGQGNSRVLARVQVGTCAGDRKPSPVSLPPCGSCLPPSPHRPLSPGRPKPSSSRKPHTMAAWALRPNAALPSFASKLTAFSSWAPSTEPLPSPSSPPRPPRPTTDRPPRVASPCLTDLVLLVQEGTASYAPTTASPSSFVSASVLSPLTDPSSCGDTGFPSRGEDGSRTEGSTETSLDEDAGPLRSPSPQSWAPAPAPDISLPDQAEVGLGTKSRKRPIGLCSPGGAAQRPRQGDKEGETWENPVEATLCQEVLARF</sequence>
<dbReference type="InterPro" id="IPR009057">
    <property type="entry name" value="Homeodomain-like_sf"/>
</dbReference>
<reference evidence="9 10" key="1">
    <citation type="submission" date="2019-01" db="EMBL/GenBank/DDBJ databases">
        <title>Nuclear Genome Assembly of the Microalgal Biofuel strain Nannochloropsis salina CCMP1776.</title>
        <authorList>
            <person name="Hovde B."/>
        </authorList>
    </citation>
    <scope>NUCLEOTIDE SEQUENCE [LARGE SCALE GENOMIC DNA]</scope>
    <source>
        <strain evidence="9 10">CCMP1776</strain>
    </source>
</reference>
<accession>A0A4D9CWL5</accession>
<dbReference type="PANTHER" id="PTHR12802">
    <property type="entry name" value="SWI/SNF COMPLEX-RELATED"/>
    <property type="match status" value="1"/>
</dbReference>
<feature type="compositionally biased region" description="Pro residues" evidence="5">
    <location>
        <begin position="241"/>
        <end position="255"/>
    </location>
</feature>
<evidence type="ECO:0000259" key="7">
    <source>
        <dbReference type="PROSITE" id="PS51293"/>
    </source>
</evidence>
<dbReference type="Proteomes" id="UP000355283">
    <property type="component" value="Unassembled WGS sequence"/>
</dbReference>
<name>A0A4D9CWL5_9STRA</name>
<feature type="region of interest" description="Disordered" evidence="5">
    <location>
        <begin position="237"/>
        <end position="264"/>
    </location>
</feature>
<feature type="region of interest" description="Disordered" evidence="5">
    <location>
        <begin position="301"/>
        <end position="397"/>
    </location>
</feature>
<keyword evidence="2" id="KW-0238">DNA-binding</keyword>
<evidence type="ECO:0000256" key="2">
    <source>
        <dbReference type="ARBA" id="ARBA00023125"/>
    </source>
</evidence>
<dbReference type="GO" id="GO:0003677">
    <property type="term" value="F:DNA binding"/>
    <property type="evidence" value="ECO:0007669"/>
    <property type="project" value="UniProtKB-KW"/>
</dbReference>
<dbReference type="InterPro" id="IPR001005">
    <property type="entry name" value="SANT/Myb"/>
</dbReference>
<comment type="caution">
    <text evidence="9">The sequence shown here is derived from an EMBL/GenBank/DDBJ whole genome shotgun (WGS) entry which is preliminary data.</text>
</comment>
<feature type="domain" description="Myb-like" evidence="6">
    <location>
        <begin position="65"/>
        <end position="115"/>
    </location>
</feature>
<feature type="domain" description="SANT" evidence="7">
    <location>
        <begin position="68"/>
        <end position="122"/>
    </location>
</feature>
<dbReference type="SMART" id="SM00717">
    <property type="entry name" value="SANT"/>
    <property type="match status" value="1"/>
</dbReference>
<feature type="region of interest" description="Disordered" evidence="5">
    <location>
        <begin position="172"/>
        <end position="211"/>
    </location>
</feature>
<organism evidence="9 10">
    <name type="scientific">Nannochloropsis salina CCMP1776</name>
    <dbReference type="NCBI Taxonomy" id="1027361"/>
    <lineage>
        <taxon>Eukaryota</taxon>
        <taxon>Sar</taxon>
        <taxon>Stramenopiles</taxon>
        <taxon>Ochrophyta</taxon>
        <taxon>Eustigmatophyceae</taxon>
        <taxon>Eustigmatales</taxon>
        <taxon>Monodopsidaceae</taxon>
        <taxon>Microchloropsis</taxon>
        <taxon>Microchloropsis salina</taxon>
    </lineage>
</organism>
<evidence type="ECO:0000256" key="4">
    <source>
        <dbReference type="ARBA" id="ARBA00023242"/>
    </source>
</evidence>
<dbReference type="NCBIfam" id="TIGR01557">
    <property type="entry name" value="myb_SHAQKYF"/>
    <property type="match status" value="1"/>
</dbReference>
<dbReference type="InterPro" id="IPR006447">
    <property type="entry name" value="Myb_dom_plants"/>
</dbReference>
<evidence type="ECO:0000313" key="10">
    <source>
        <dbReference type="Proteomes" id="UP000355283"/>
    </source>
</evidence>
<proteinExistence type="predicted"/>
<dbReference type="Gene3D" id="1.10.10.60">
    <property type="entry name" value="Homeodomain-like"/>
    <property type="match status" value="1"/>
</dbReference>